<feature type="region of interest" description="Disordered" evidence="1">
    <location>
        <begin position="136"/>
        <end position="181"/>
    </location>
</feature>
<evidence type="ECO:0000313" key="3">
    <source>
        <dbReference type="Proteomes" id="UP001175227"/>
    </source>
</evidence>
<proteinExistence type="predicted"/>
<protein>
    <recommendedName>
        <fullName evidence="4">F-box domain-containing protein</fullName>
    </recommendedName>
</protein>
<organism evidence="2 3">
    <name type="scientific">Armillaria novae-zelandiae</name>
    <dbReference type="NCBI Taxonomy" id="153914"/>
    <lineage>
        <taxon>Eukaryota</taxon>
        <taxon>Fungi</taxon>
        <taxon>Dikarya</taxon>
        <taxon>Basidiomycota</taxon>
        <taxon>Agaricomycotina</taxon>
        <taxon>Agaricomycetes</taxon>
        <taxon>Agaricomycetidae</taxon>
        <taxon>Agaricales</taxon>
        <taxon>Marasmiineae</taxon>
        <taxon>Physalacriaceae</taxon>
        <taxon>Armillaria</taxon>
    </lineage>
</organism>
<dbReference type="Gene3D" id="1.20.1280.50">
    <property type="match status" value="1"/>
</dbReference>
<evidence type="ECO:0000256" key="1">
    <source>
        <dbReference type="SAM" id="MobiDB-lite"/>
    </source>
</evidence>
<gene>
    <name evidence="2" type="ORF">IW261DRAFT_1613110</name>
</gene>
<dbReference type="AlphaFoldDB" id="A0AA39NJ70"/>
<sequence length="902" mass="98914">MTWTWPRKWRFEVEKRLLLITRSDQSQESSQQSQRVRDICSGAGSSIVPGLWMQEGQYEAFDLSDVGSDALTLRLPGMLAGTGSIQLHGQPSATSSLHVDATRRTGTSMRQRVHQHMLTVTRLSLLSQHFHDVPRTRSDLSSRLQTPTPSYPPSTTPSIVSPPQSCDAPPPSSSPSFMFEPPSKPIPIHEHDPVLGRLLRILSGLAIPPWRTFDDLEGVLSLAETRGARGVVDVVCASITAQGAAEGACDSDAVRVRRGSRAGIEAYTGVVPARRAAPASAALDPDACAGEAVQVSSEAAGCIPCGDVGRGRGEKVCRVREGGGWGGVGSAGVEDVLGDGRAAVGGGAVLVGGGGVGGDGEVFGGEIQLTIDPGSMAYVPTKKSDFDARLAPLLPDYSHAPPDARIIELLQTNAPPTPIETKSLQATLSETPNRIAELDSLIDSTTSLLRYLTNDRNQALENQANAKKILSPCRRLPNELVTDIFIRCSLHDRDSSSLDLRAFRWTLSHVCRKWREVAIGTPEIWSNINLHFGHDPFLNGGAAFMLGVVLDRARPHDLDVFIRLKDDISTHPVCVVLLPTVRYWKSLKVYGNPDFLSPCRGFFDRLETVDVWCNDLVGPHTVDVFAVAPHLRSFKKKWDLRLLLPDNLVEFHDSNPFNENTCTTLRHLVNIRILSLSYSAYSSELPRICLPRVSQLELKSSGQAVSTASLTYNHFDLSSLTHLEIRAFPLREPMVSPQAHQPICSSTVTHLTLTWIPIGAWDSSMDLALEHSYSTLTNLRCLTVNDWLKMTRFLRTLSIRPGRNVIFPKMSELGVFSRDNHPRLNMHILVELIQSRMDQGALREFNITWQGGVVKYDADTRSRWQQLCAPGGGIHISASIKGGVTFLILLLLTERFAALDVN</sequence>
<comment type="caution">
    <text evidence="2">The sequence shown here is derived from an EMBL/GenBank/DDBJ whole genome shotgun (WGS) entry which is preliminary data.</text>
</comment>
<name>A0AA39NJ70_9AGAR</name>
<reference evidence="2" key="1">
    <citation type="submission" date="2023-06" db="EMBL/GenBank/DDBJ databases">
        <authorList>
            <consortium name="Lawrence Berkeley National Laboratory"/>
            <person name="Ahrendt S."/>
            <person name="Sahu N."/>
            <person name="Indic B."/>
            <person name="Wong-Bajracharya J."/>
            <person name="Merenyi Z."/>
            <person name="Ke H.-M."/>
            <person name="Monk M."/>
            <person name="Kocsube S."/>
            <person name="Drula E."/>
            <person name="Lipzen A."/>
            <person name="Balint B."/>
            <person name="Henrissat B."/>
            <person name="Andreopoulos B."/>
            <person name="Martin F.M."/>
            <person name="Harder C.B."/>
            <person name="Rigling D."/>
            <person name="Ford K.L."/>
            <person name="Foster G.D."/>
            <person name="Pangilinan J."/>
            <person name="Papanicolaou A."/>
            <person name="Barry K."/>
            <person name="LaButti K."/>
            <person name="Viragh M."/>
            <person name="Koriabine M."/>
            <person name="Yan M."/>
            <person name="Riley R."/>
            <person name="Champramary S."/>
            <person name="Plett K.L."/>
            <person name="Tsai I.J."/>
            <person name="Slot J."/>
            <person name="Sipos G."/>
            <person name="Plett J."/>
            <person name="Nagy L.G."/>
            <person name="Grigoriev I.V."/>
        </authorList>
    </citation>
    <scope>NUCLEOTIDE SEQUENCE</scope>
    <source>
        <strain evidence="2">ICMP 16352</strain>
    </source>
</reference>
<evidence type="ECO:0000313" key="2">
    <source>
        <dbReference type="EMBL" id="KAK0466615.1"/>
    </source>
</evidence>
<dbReference type="Proteomes" id="UP001175227">
    <property type="component" value="Unassembled WGS sequence"/>
</dbReference>
<evidence type="ECO:0008006" key="4">
    <source>
        <dbReference type="Google" id="ProtNLM"/>
    </source>
</evidence>
<dbReference type="EMBL" id="JAUEPR010000081">
    <property type="protein sequence ID" value="KAK0466615.1"/>
    <property type="molecule type" value="Genomic_DNA"/>
</dbReference>
<accession>A0AA39NJ70</accession>
<feature type="compositionally biased region" description="Low complexity" evidence="1">
    <location>
        <begin position="156"/>
        <end position="167"/>
    </location>
</feature>
<keyword evidence="3" id="KW-1185">Reference proteome</keyword>